<proteinExistence type="predicted"/>
<dbReference type="SMART" id="SM00110">
    <property type="entry name" value="C1Q"/>
    <property type="match status" value="1"/>
</dbReference>
<dbReference type="GO" id="GO:0045087">
    <property type="term" value="P:innate immune response"/>
    <property type="evidence" value="ECO:0007669"/>
    <property type="project" value="UniProtKB-KW"/>
</dbReference>
<evidence type="ECO:0000256" key="3">
    <source>
        <dbReference type="ARBA" id="ARBA00013456"/>
    </source>
</evidence>
<dbReference type="PRINTS" id="PR00007">
    <property type="entry name" value="COMPLEMNTC1Q"/>
</dbReference>
<gene>
    <name evidence="18" type="primary">C1QA</name>
</gene>
<dbReference type="FunCoup" id="A0A6P8PU28">
    <property type="interactions" value="86"/>
</dbReference>
<dbReference type="OrthoDB" id="6343173at2759"/>
<name>A0A6P8PU28_GEOSA</name>
<evidence type="ECO:0000256" key="14">
    <source>
        <dbReference type="SAM" id="MobiDB-lite"/>
    </source>
</evidence>
<evidence type="ECO:0000256" key="13">
    <source>
        <dbReference type="ARBA" id="ARBA00093497"/>
    </source>
</evidence>
<keyword evidence="5" id="KW-0399">Innate immunity</keyword>
<dbReference type="RefSeq" id="XP_033778263.1">
    <property type="nucleotide sequence ID" value="XM_033922372.1"/>
</dbReference>
<keyword evidence="12" id="KW-0379">Hydroxylation</keyword>
<keyword evidence="4" id="KW-0964">Secreted</keyword>
<evidence type="ECO:0000256" key="4">
    <source>
        <dbReference type="ARBA" id="ARBA00022525"/>
    </source>
</evidence>
<dbReference type="InterPro" id="IPR008160">
    <property type="entry name" value="Collagen"/>
</dbReference>
<dbReference type="GO" id="GO:0006958">
    <property type="term" value="P:complement activation, classical pathway"/>
    <property type="evidence" value="ECO:0007669"/>
    <property type="project" value="UniProtKB-KW"/>
</dbReference>
<evidence type="ECO:0000313" key="17">
    <source>
        <dbReference type="Proteomes" id="UP000515159"/>
    </source>
</evidence>
<dbReference type="GeneID" id="117349198"/>
<keyword evidence="9" id="KW-0180">Complement pathway</keyword>
<dbReference type="GO" id="GO:0005581">
    <property type="term" value="C:collagen trimer"/>
    <property type="evidence" value="ECO:0007669"/>
    <property type="project" value="UniProtKB-KW"/>
</dbReference>
<evidence type="ECO:0000259" key="16">
    <source>
        <dbReference type="PROSITE" id="PS50871"/>
    </source>
</evidence>
<evidence type="ECO:0000313" key="18">
    <source>
        <dbReference type="RefSeq" id="XP_033778263.1"/>
    </source>
</evidence>
<protein>
    <recommendedName>
        <fullName evidence="3">Complement C1q subcomponent subunit A</fullName>
    </recommendedName>
</protein>
<dbReference type="PANTHER" id="PTHR15427">
    <property type="entry name" value="EMILIN ELASTIN MICROFIBRIL INTERFACE-LOCATED PROTEIN ELASTIN MICROFIBRIL INTERFACER"/>
    <property type="match status" value="1"/>
</dbReference>
<dbReference type="InterPro" id="IPR001073">
    <property type="entry name" value="C1q_dom"/>
</dbReference>
<dbReference type="InterPro" id="IPR008983">
    <property type="entry name" value="Tumour_necrosis_fac-like_dom"/>
</dbReference>
<dbReference type="Pfam" id="PF00386">
    <property type="entry name" value="C1q"/>
    <property type="match status" value="1"/>
</dbReference>
<evidence type="ECO:0000256" key="5">
    <source>
        <dbReference type="ARBA" id="ARBA00022588"/>
    </source>
</evidence>
<dbReference type="AlphaFoldDB" id="A0A6P8PU28"/>
<keyword evidence="10" id="KW-1015">Disulfide bond</keyword>
<evidence type="ECO:0000256" key="2">
    <source>
        <dbReference type="ARBA" id="ARBA00004613"/>
    </source>
</evidence>
<keyword evidence="17" id="KW-1185">Reference proteome</keyword>
<feature type="compositionally biased region" description="Basic and acidic residues" evidence="14">
    <location>
        <begin position="40"/>
        <end position="52"/>
    </location>
</feature>
<dbReference type="PROSITE" id="PS50871">
    <property type="entry name" value="C1Q"/>
    <property type="match status" value="1"/>
</dbReference>
<dbReference type="GO" id="GO:0009986">
    <property type="term" value="C:cell surface"/>
    <property type="evidence" value="ECO:0007669"/>
    <property type="project" value="UniProtKB-SubCell"/>
</dbReference>
<keyword evidence="8" id="KW-0391">Immunity</keyword>
<dbReference type="Proteomes" id="UP000515159">
    <property type="component" value="Chromosome 15"/>
</dbReference>
<dbReference type="CTD" id="712"/>
<dbReference type="InterPro" id="IPR050392">
    <property type="entry name" value="Collagen/C1q_domain"/>
</dbReference>
<feature type="chain" id="PRO_5028339902" description="Complement C1q subcomponent subunit A" evidence="15">
    <location>
        <begin position="22"/>
        <end position="247"/>
    </location>
</feature>
<evidence type="ECO:0000256" key="10">
    <source>
        <dbReference type="ARBA" id="ARBA00023157"/>
    </source>
</evidence>
<keyword evidence="7" id="KW-0677">Repeat</keyword>
<dbReference type="KEGG" id="gsh:117349198"/>
<sequence>MEVKAWLAAIALLAILGTTAPQEVCSAPKGQDGYPGVPGRDGRPGPKGDRGDPGLPGRRTGVKGALGDPGDPGPLGEPGMQGYKGPVGPLGPPGEPGQEGQKGTVADISNQKRPAFSAMIDPEAMVKVDNNILLFGKVITNVESSYYPNSGKFLCRVPGFYYFTFHVISNGNLCLYIVKEHKGSAEKLVAFTDLNKRSLPQINSGGTVLKLEASDKVWIQTNGNNHLYEHADANSVFSGFLLFPQHV</sequence>
<dbReference type="Gene3D" id="2.60.120.40">
    <property type="match status" value="1"/>
</dbReference>
<feature type="compositionally biased region" description="Low complexity" evidence="14">
    <location>
        <begin position="53"/>
        <end position="69"/>
    </location>
</feature>
<accession>A0A6P8PU28</accession>
<evidence type="ECO:0000256" key="11">
    <source>
        <dbReference type="ARBA" id="ARBA00023180"/>
    </source>
</evidence>
<keyword evidence="11" id="KW-0325">Glycoprotein</keyword>
<keyword evidence="6 15" id="KW-0732">Signal</keyword>
<feature type="signal peptide" evidence="15">
    <location>
        <begin position="1"/>
        <end position="21"/>
    </location>
</feature>
<comment type="subcellular location">
    <subcellularLocation>
        <location evidence="1">Cell surface</location>
    </subcellularLocation>
    <subcellularLocation>
        <location evidence="2">Secreted</location>
    </subcellularLocation>
</comment>
<feature type="region of interest" description="Disordered" evidence="14">
    <location>
        <begin position="25"/>
        <end position="103"/>
    </location>
</feature>
<evidence type="ECO:0000256" key="1">
    <source>
        <dbReference type="ARBA" id="ARBA00004241"/>
    </source>
</evidence>
<evidence type="ECO:0000256" key="15">
    <source>
        <dbReference type="SAM" id="SignalP"/>
    </source>
</evidence>
<dbReference type="GO" id="GO:0005576">
    <property type="term" value="C:extracellular region"/>
    <property type="evidence" value="ECO:0007669"/>
    <property type="project" value="UniProtKB-SubCell"/>
</dbReference>
<dbReference type="InParanoid" id="A0A6P8PU28"/>
<organism evidence="17 18">
    <name type="scientific">Geotrypetes seraphini</name>
    <name type="common">Gaboon caecilian</name>
    <name type="synonym">Caecilia seraphini</name>
    <dbReference type="NCBI Taxonomy" id="260995"/>
    <lineage>
        <taxon>Eukaryota</taxon>
        <taxon>Metazoa</taxon>
        <taxon>Chordata</taxon>
        <taxon>Craniata</taxon>
        <taxon>Vertebrata</taxon>
        <taxon>Euteleostomi</taxon>
        <taxon>Amphibia</taxon>
        <taxon>Gymnophiona</taxon>
        <taxon>Geotrypetes</taxon>
    </lineage>
</organism>
<evidence type="ECO:0000256" key="7">
    <source>
        <dbReference type="ARBA" id="ARBA00022737"/>
    </source>
</evidence>
<evidence type="ECO:0000256" key="6">
    <source>
        <dbReference type="ARBA" id="ARBA00022729"/>
    </source>
</evidence>
<dbReference type="PANTHER" id="PTHR15427:SF26">
    <property type="entry name" value="COMPLEMENT C1Q SUBCOMPONENT SUBUNIT A"/>
    <property type="match status" value="1"/>
</dbReference>
<feature type="domain" description="C1q" evidence="16">
    <location>
        <begin position="109"/>
        <end position="247"/>
    </location>
</feature>
<evidence type="ECO:0000256" key="12">
    <source>
        <dbReference type="ARBA" id="ARBA00023278"/>
    </source>
</evidence>
<reference evidence="18" key="1">
    <citation type="submission" date="2025-08" db="UniProtKB">
        <authorList>
            <consortium name="RefSeq"/>
        </authorList>
    </citation>
    <scope>IDENTIFICATION</scope>
</reference>
<comment type="subunit">
    <text evidence="13">Core component of the complement C1 complex, a calcium-dependent complex composed of 1 molecule of the C1Q subcomplex, 2 molecules of C1R and 2 molecules of C1S. The C1Q subcomplex is composed 18 subunits: 3 chains of C1QA, C1QB, and C1QC trimerize to form 6 collagen-like triple helices connected to six globular ligand-recognition modules (C1q domain). Interacts with CR1 (via Sushi 24 and Sushi 25 domains). Interacts (via C-terminus) with CD33; this interaction activates CD33 inhibitory motifs.</text>
</comment>
<dbReference type="SUPFAM" id="SSF49842">
    <property type="entry name" value="TNF-like"/>
    <property type="match status" value="1"/>
</dbReference>
<dbReference type="Pfam" id="PF01391">
    <property type="entry name" value="Collagen"/>
    <property type="match status" value="1"/>
</dbReference>
<evidence type="ECO:0000256" key="8">
    <source>
        <dbReference type="ARBA" id="ARBA00022859"/>
    </source>
</evidence>
<evidence type="ECO:0000256" key="9">
    <source>
        <dbReference type="ARBA" id="ARBA00022875"/>
    </source>
</evidence>